<dbReference type="AlphaFoldDB" id="A0A448X7X7"/>
<reference evidence="2" key="1">
    <citation type="submission" date="2018-11" db="EMBL/GenBank/DDBJ databases">
        <authorList>
            <consortium name="Pathogen Informatics"/>
        </authorList>
    </citation>
    <scope>NUCLEOTIDE SEQUENCE</scope>
</reference>
<proteinExistence type="predicted"/>
<feature type="region of interest" description="Disordered" evidence="1">
    <location>
        <begin position="102"/>
        <end position="126"/>
    </location>
</feature>
<keyword evidence="3" id="KW-1185">Reference proteome</keyword>
<evidence type="ECO:0000256" key="1">
    <source>
        <dbReference type="SAM" id="MobiDB-lite"/>
    </source>
</evidence>
<name>A0A448X7X7_9PLAT</name>
<comment type="caution">
    <text evidence="2">The sequence shown here is derived from an EMBL/GenBank/DDBJ whole genome shotgun (WGS) entry which is preliminary data.</text>
</comment>
<organism evidence="2 3">
    <name type="scientific">Protopolystoma xenopodis</name>
    <dbReference type="NCBI Taxonomy" id="117903"/>
    <lineage>
        <taxon>Eukaryota</taxon>
        <taxon>Metazoa</taxon>
        <taxon>Spiralia</taxon>
        <taxon>Lophotrochozoa</taxon>
        <taxon>Platyhelminthes</taxon>
        <taxon>Monogenea</taxon>
        <taxon>Polyopisthocotylea</taxon>
        <taxon>Polystomatidea</taxon>
        <taxon>Polystomatidae</taxon>
        <taxon>Protopolystoma</taxon>
    </lineage>
</organism>
<dbReference type="EMBL" id="CAAALY010111722">
    <property type="protein sequence ID" value="VEL30369.1"/>
    <property type="molecule type" value="Genomic_DNA"/>
</dbReference>
<dbReference type="OrthoDB" id="5212574at2759"/>
<sequence>MLCAAASQPDDPFARLQHNLLLQLSDQFEVPAFQALNSTLALTIVHIWLASIRHQIDSPHRHEGRSNPSQGLETIDMASRNPSHLERIVKAMAVPIEPLERVGANTNSSTDVEGQGLGDLFNNVGE</sequence>
<gene>
    <name evidence="2" type="ORF">PXEA_LOCUS23809</name>
</gene>
<accession>A0A448X7X7</accession>
<dbReference type="Proteomes" id="UP000784294">
    <property type="component" value="Unassembled WGS sequence"/>
</dbReference>
<evidence type="ECO:0000313" key="2">
    <source>
        <dbReference type="EMBL" id="VEL30369.1"/>
    </source>
</evidence>
<evidence type="ECO:0000313" key="3">
    <source>
        <dbReference type="Proteomes" id="UP000784294"/>
    </source>
</evidence>
<protein>
    <submittedName>
        <fullName evidence="2">Uncharacterized protein</fullName>
    </submittedName>
</protein>